<sequence length="1005" mass="112288">MGLLKVNSIARVLPGTSASRFATLSAAQRRHRLAQKGLCISDHELRRTSGITMVTDRSSACKALEVLTCDALRERAHAWDVEATEILPTVQSPVSHGRVVSGSCYAGEEVDFGSGPFLWIDNQGEGGQEWLLAFKEYFENPIFRKVFHNFSFDRHLLKRQQIGVEGFEADTWHLARLIDTSLSSWERRVRQKDEEDLQRELGEGEGILEDERDAVQEGLLRRKMGHSSTVRFTFDGGIGAARMYSIMCGGGQGEKGKGKGGKKAGRKAAGSSQPPAVSGKPYSLKSLTQHYVSGRVTIDEFKKHFGGRDAQDVHDSADEPTLIKWVRYGCEDARGAYFLYQHFRQILQDQQWLTEVHAGIGGGVGEGEGEGTAVVVGDAVLGKRHWEKDKVTGKNMWDFVQTYWTPLGGLLCEIEEKGMYLDRQHLKRIEHEAAMGTQSHQDAFVRWAQSFEGSDRQPLNPRADCINIISAMQIRQFLYGDPDCPPEDQQMNLKTSEILNPSSSFQAPNTRQEVAEGKIRATKNISFTITGIGLKVKAGKKSKAAWTETGWPKTSQQILRWFAGEPFRNPPLLGEAFHQLELKIGPERAFEACKGLWHLREAVRARRLLSSYIRPLQAKADDEGRIHSSLLPDTATGRLVSRRPNLQNQPSKNNDIYGVRRAFKAPEGHRLVVADYSQLELRVLAHASSCPFLIDKFQQGADLHSETAIEMFEHVRMAVEKGEVCDRNAEGGGALDGRPSVKDRFRYERSVAKMINFSIAYGKGPAALADDLGCKYVEAQDFLDRWYQQKTEVQLWKERMVREARFTNESRSLLGRVRKLPFINHKCARFREKSERAAVNHVIQGSAADLVMAAMLRLRDHPALKQMGYTLIMQVHDEFLLEGPEAHAAAACEIVLDVMRHPFPRYGLSVPLEVDARVAETWYEAKGGAPMATITPTPTPTATKEEQNSGSEAAPVPPANLNGNRVWLNGATHTTHEEEVEEQIEALHGHQLEDDIVLATAEARA</sequence>
<dbReference type="PANTHER" id="PTHR10133:SF27">
    <property type="entry name" value="DNA POLYMERASE NU"/>
    <property type="match status" value="1"/>
</dbReference>
<dbReference type="OrthoDB" id="275278at2759"/>
<dbReference type="Proteomes" id="UP000041254">
    <property type="component" value="Unassembled WGS sequence"/>
</dbReference>
<feature type="region of interest" description="Disordered" evidence="2">
    <location>
        <begin position="929"/>
        <end position="963"/>
    </location>
</feature>
<evidence type="ECO:0000313" key="4">
    <source>
        <dbReference type="EMBL" id="CEM01557.1"/>
    </source>
</evidence>
<dbReference type="GO" id="GO:0006302">
    <property type="term" value="P:double-strand break repair"/>
    <property type="evidence" value="ECO:0007669"/>
    <property type="project" value="TreeGrafter"/>
</dbReference>
<protein>
    <recommendedName>
        <fullName evidence="3">DNA-directed DNA polymerase family A palm domain-containing protein</fullName>
    </recommendedName>
</protein>
<dbReference type="Gene3D" id="3.30.420.10">
    <property type="entry name" value="Ribonuclease H-like superfamily/Ribonuclease H"/>
    <property type="match status" value="2"/>
</dbReference>
<proteinExistence type="predicted"/>
<evidence type="ECO:0000313" key="5">
    <source>
        <dbReference type="Proteomes" id="UP000041254"/>
    </source>
</evidence>
<dbReference type="GO" id="GO:0003677">
    <property type="term" value="F:DNA binding"/>
    <property type="evidence" value="ECO:0007669"/>
    <property type="project" value="InterPro"/>
</dbReference>
<dbReference type="Gene3D" id="3.30.70.370">
    <property type="match status" value="1"/>
</dbReference>
<dbReference type="InterPro" id="IPR043502">
    <property type="entry name" value="DNA/RNA_pol_sf"/>
</dbReference>
<dbReference type="STRING" id="1169540.A0A0G4ETI8"/>
<feature type="compositionally biased region" description="Low complexity" evidence="2">
    <location>
        <begin position="929"/>
        <end position="942"/>
    </location>
</feature>
<dbReference type="InParanoid" id="A0A0G4ETI8"/>
<dbReference type="GO" id="GO:0003887">
    <property type="term" value="F:DNA-directed DNA polymerase activity"/>
    <property type="evidence" value="ECO:0007669"/>
    <property type="project" value="InterPro"/>
</dbReference>
<keyword evidence="1" id="KW-0235">DNA replication</keyword>
<organism evidence="4 5">
    <name type="scientific">Vitrella brassicaformis (strain CCMP3155)</name>
    <dbReference type="NCBI Taxonomy" id="1169540"/>
    <lineage>
        <taxon>Eukaryota</taxon>
        <taxon>Sar</taxon>
        <taxon>Alveolata</taxon>
        <taxon>Colpodellida</taxon>
        <taxon>Vitrellaceae</taxon>
        <taxon>Vitrella</taxon>
    </lineage>
</organism>
<dbReference type="Gene3D" id="1.10.150.20">
    <property type="entry name" value="5' to 3' exonuclease, C-terminal subdomain"/>
    <property type="match status" value="1"/>
</dbReference>
<dbReference type="SUPFAM" id="SSF53098">
    <property type="entry name" value="Ribonuclease H-like"/>
    <property type="match status" value="1"/>
</dbReference>
<accession>A0A0G4ETI8</accession>
<dbReference type="SMART" id="SM00482">
    <property type="entry name" value="POLAc"/>
    <property type="match status" value="1"/>
</dbReference>
<dbReference type="VEuPathDB" id="CryptoDB:Vbra_13187"/>
<dbReference type="EMBL" id="CDMY01000305">
    <property type="protein sequence ID" value="CEM01557.1"/>
    <property type="molecule type" value="Genomic_DNA"/>
</dbReference>
<evidence type="ECO:0000259" key="3">
    <source>
        <dbReference type="SMART" id="SM00482"/>
    </source>
</evidence>
<feature type="region of interest" description="Disordered" evidence="2">
    <location>
        <begin position="251"/>
        <end position="282"/>
    </location>
</feature>
<dbReference type="OMA" id="IAQEWVQ"/>
<dbReference type="InterPro" id="IPR036397">
    <property type="entry name" value="RNaseH_sf"/>
</dbReference>
<dbReference type="InterPro" id="IPR001098">
    <property type="entry name" value="DNA-dir_DNA_pol_A_palm_dom"/>
</dbReference>
<dbReference type="InterPro" id="IPR002298">
    <property type="entry name" value="DNA_polymerase_A"/>
</dbReference>
<feature type="domain" description="DNA-directed DNA polymerase family A palm" evidence="3">
    <location>
        <begin position="659"/>
        <end position="887"/>
    </location>
</feature>
<name>A0A0G4ETI8_VITBC</name>
<dbReference type="AlphaFoldDB" id="A0A0G4ETI8"/>
<reference evidence="4 5" key="1">
    <citation type="submission" date="2014-11" db="EMBL/GenBank/DDBJ databases">
        <authorList>
            <person name="Zhu J."/>
            <person name="Qi W."/>
            <person name="Song R."/>
        </authorList>
    </citation>
    <scope>NUCLEOTIDE SEQUENCE [LARGE SCALE GENOMIC DNA]</scope>
</reference>
<evidence type="ECO:0000256" key="2">
    <source>
        <dbReference type="SAM" id="MobiDB-lite"/>
    </source>
</evidence>
<keyword evidence="5" id="KW-1185">Reference proteome</keyword>
<evidence type="ECO:0000256" key="1">
    <source>
        <dbReference type="ARBA" id="ARBA00022705"/>
    </source>
</evidence>
<dbReference type="PANTHER" id="PTHR10133">
    <property type="entry name" value="DNA POLYMERASE I"/>
    <property type="match status" value="1"/>
</dbReference>
<gene>
    <name evidence="4" type="ORF">Vbra_13187</name>
</gene>
<dbReference type="PRINTS" id="PR00868">
    <property type="entry name" value="DNAPOLI"/>
</dbReference>
<dbReference type="GO" id="GO:0006261">
    <property type="term" value="P:DNA-templated DNA replication"/>
    <property type="evidence" value="ECO:0007669"/>
    <property type="project" value="InterPro"/>
</dbReference>
<dbReference type="Pfam" id="PF00476">
    <property type="entry name" value="DNA_pol_A"/>
    <property type="match status" value="2"/>
</dbReference>
<dbReference type="SUPFAM" id="SSF56672">
    <property type="entry name" value="DNA/RNA polymerases"/>
    <property type="match status" value="1"/>
</dbReference>
<dbReference type="InterPro" id="IPR012337">
    <property type="entry name" value="RNaseH-like_sf"/>
</dbReference>